<evidence type="ECO:0000313" key="4">
    <source>
        <dbReference type="Proteomes" id="UP000234956"/>
    </source>
</evidence>
<sequence>MYSVMSTISQFISEPITQLLHGYEHSAWMMAVLLGLIGALAPCQITGNMSAITFYGSRTLHRSSIWQEIMFFMMGKVVVFSGLGLLAWLLGQSFETKMTLYFPIFRQAIGPMLLLTGFVLIGLVKFTFLQRLSSKLPPIVKEGNLGAFLMGASFSIAFCPTMFVLFFVWLMPIVASTSYGFILPSIFGVATAVPLIIMLLLLYVFNAKRLIVRTSMKMGRSMQMIAGLLLLLVGMIDTITYWGL</sequence>
<protein>
    <submittedName>
        <fullName evidence="3">Cytochrome C biosynthesis protein</fullName>
    </submittedName>
</protein>
<organism evidence="3 4">
    <name type="scientific">Lysinibacillus fusiformis</name>
    <dbReference type="NCBI Taxonomy" id="28031"/>
    <lineage>
        <taxon>Bacteria</taxon>
        <taxon>Bacillati</taxon>
        <taxon>Bacillota</taxon>
        <taxon>Bacilli</taxon>
        <taxon>Bacillales</taxon>
        <taxon>Bacillaceae</taxon>
        <taxon>Lysinibacillus</taxon>
    </lineage>
</organism>
<proteinExistence type="predicted"/>
<evidence type="ECO:0000313" key="3">
    <source>
        <dbReference type="EMBL" id="PKU50946.1"/>
    </source>
</evidence>
<comment type="caution">
    <text evidence="3">The sequence shown here is derived from an EMBL/GenBank/DDBJ whole genome shotgun (WGS) entry which is preliminary data.</text>
</comment>
<feature type="transmembrane region" description="Helical" evidence="1">
    <location>
        <begin position="103"/>
        <end position="124"/>
    </location>
</feature>
<feature type="transmembrane region" description="Helical" evidence="1">
    <location>
        <begin position="145"/>
        <end position="169"/>
    </location>
</feature>
<feature type="transmembrane region" description="Helical" evidence="1">
    <location>
        <begin position="225"/>
        <end position="243"/>
    </location>
</feature>
<feature type="domain" description="Urease accessory protein UreH-like transmembrane" evidence="2">
    <location>
        <begin position="31"/>
        <end position="235"/>
    </location>
</feature>
<dbReference type="Proteomes" id="UP000234956">
    <property type="component" value="Unassembled WGS sequence"/>
</dbReference>
<evidence type="ECO:0000259" key="2">
    <source>
        <dbReference type="Pfam" id="PF13386"/>
    </source>
</evidence>
<keyword evidence="1" id="KW-0472">Membrane</keyword>
<accession>A0A2I0UY76</accession>
<dbReference type="RefSeq" id="WP_101966796.1">
    <property type="nucleotide sequence ID" value="NZ_PDFK01000004.1"/>
</dbReference>
<name>A0A2I0UY76_9BACI</name>
<dbReference type="Pfam" id="PF13386">
    <property type="entry name" value="DsbD_2"/>
    <property type="match status" value="1"/>
</dbReference>
<dbReference type="InterPro" id="IPR039447">
    <property type="entry name" value="UreH-like_TM_dom"/>
</dbReference>
<keyword evidence="1" id="KW-1133">Transmembrane helix</keyword>
<gene>
    <name evidence="3" type="ORF">CRI88_14800</name>
</gene>
<evidence type="ECO:0000256" key="1">
    <source>
        <dbReference type="SAM" id="Phobius"/>
    </source>
</evidence>
<feature type="transmembrane region" description="Helical" evidence="1">
    <location>
        <begin position="27"/>
        <end position="57"/>
    </location>
</feature>
<feature type="transmembrane region" description="Helical" evidence="1">
    <location>
        <begin position="181"/>
        <end position="205"/>
    </location>
</feature>
<dbReference type="EMBL" id="PDFK01000004">
    <property type="protein sequence ID" value="PKU50946.1"/>
    <property type="molecule type" value="Genomic_DNA"/>
</dbReference>
<keyword evidence="1" id="KW-0812">Transmembrane</keyword>
<feature type="transmembrane region" description="Helical" evidence="1">
    <location>
        <begin position="69"/>
        <end position="91"/>
    </location>
</feature>
<reference evidence="3 4" key="1">
    <citation type="submission" date="2017-10" db="EMBL/GenBank/DDBJ databases">
        <title>Draft genome of Lysinibacillus fusiformis strain Juneja, a laboratory-derived pathogen of Drosophila melanogaster.</title>
        <authorList>
            <person name="Smith B.R."/>
            <person name="Unckless R.L."/>
        </authorList>
    </citation>
    <scope>NUCLEOTIDE SEQUENCE [LARGE SCALE GENOMIC DNA]</scope>
    <source>
        <strain evidence="3 4">Juneja</strain>
    </source>
</reference>
<dbReference type="AlphaFoldDB" id="A0A2I0UY76"/>